<dbReference type="RefSeq" id="WP_338237816.1">
    <property type="nucleotide sequence ID" value="NZ_BQKE01000002.1"/>
</dbReference>
<organism evidence="3 4">
    <name type="scientific">Persicobacter diffluens</name>
    <dbReference type="NCBI Taxonomy" id="981"/>
    <lineage>
        <taxon>Bacteria</taxon>
        <taxon>Pseudomonadati</taxon>
        <taxon>Bacteroidota</taxon>
        <taxon>Cytophagia</taxon>
        <taxon>Cytophagales</taxon>
        <taxon>Persicobacteraceae</taxon>
        <taxon>Persicobacter</taxon>
    </lineage>
</organism>
<feature type="domain" description="Phospholipid/glycerol acyltransferase" evidence="2">
    <location>
        <begin position="36"/>
        <end position="164"/>
    </location>
</feature>
<keyword evidence="4" id="KW-1185">Reference proteome</keyword>
<evidence type="ECO:0000259" key="2">
    <source>
        <dbReference type="SMART" id="SM00563"/>
    </source>
</evidence>
<protein>
    <recommendedName>
        <fullName evidence="2">Phospholipid/glycerol acyltransferase domain-containing protein</fullName>
    </recommendedName>
</protein>
<dbReference type="GO" id="GO:0016287">
    <property type="term" value="F:glycerone-phosphate O-acyltransferase activity"/>
    <property type="evidence" value="ECO:0007669"/>
    <property type="project" value="TreeGrafter"/>
</dbReference>
<reference evidence="3 4" key="1">
    <citation type="submission" date="2021-12" db="EMBL/GenBank/DDBJ databases">
        <title>Genome sequencing of bacteria with rrn-lacking chromosome and rrn-plasmid.</title>
        <authorList>
            <person name="Anda M."/>
            <person name="Iwasaki W."/>
        </authorList>
    </citation>
    <scope>NUCLEOTIDE SEQUENCE [LARGE SCALE GENOMIC DNA]</scope>
    <source>
        <strain evidence="3 4">NBRC 15940</strain>
    </source>
</reference>
<dbReference type="GO" id="GO:0008654">
    <property type="term" value="P:phospholipid biosynthetic process"/>
    <property type="evidence" value="ECO:0007669"/>
    <property type="project" value="TreeGrafter"/>
</dbReference>
<dbReference type="Proteomes" id="UP001310022">
    <property type="component" value="Unassembled WGS sequence"/>
</dbReference>
<dbReference type="Pfam" id="PF01553">
    <property type="entry name" value="Acyltransferase"/>
    <property type="match status" value="1"/>
</dbReference>
<feature type="transmembrane region" description="Helical" evidence="1">
    <location>
        <begin position="327"/>
        <end position="354"/>
    </location>
</feature>
<dbReference type="InterPro" id="IPR052744">
    <property type="entry name" value="GPAT/DAPAT"/>
</dbReference>
<dbReference type="InterPro" id="IPR002123">
    <property type="entry name" value="Plipid/glycerol_acylTrfase"/>
</dbReference>
<keyword evidence="1" id="KW-0812">Transmembrane</keyword>
<evidence type="ECO:0000313" key="4">
    <source>
        <dbReference type="Proteomes" id="UP001310022"/>
    </source>
</evidence>
<feature type="transmembrane region" description="Helical" evidence="1">
    <location>
        <begin position="360"/>
        <end position="384"/>
    </location>
</feature>
<dbReference type="GO" id="GO:0004366">
    <property type="term" value="F:glycerol-3-phosphate O-acyltransferase activity"/>
    <property type="evidence" value="ECO:0007669"/>
    <property type="project" value="TreeGrafter"/>
</dbReference>
<name>A0AAN5AKU8_9BACT</name>
<keyword evidence="1" id="KW-1133">Transmembrane helix</keyword>
<gene>
    <name evidence="3" type="ORF">PEDI_30960</name>
</gene>
<evidence type="ECO:0000313" key="3">
    <source>
        <dbReference type="EMBL" id="GJM62544.1"/>
    </source>
</evidence>
<sequence>MLYQLLKWWLRLFYFPLFFGKVRKKGWHLIPQNKPLILAVTHPLMYMDAMLLGAYFDRPLYFLTKSTVFTSPFLKKIFKMLNMIPVVRKMDGPQKGFNNADTFGACKQILAQGKTILIFPEGTSIWERQVRPVKSGTARLALETEALHDFNLASAILPVSLNYDEPADWFPQVEIVVGEALNVKDYQKEYAKQPARGQRKLTKDVELGMKAEFFQLDSHRREKALAFGRQCIIQRGNFHSVNYTDDLRQLDQLISTAQEASLLNLKLQWEGISDSVFAPFRIRPFRFILHNVFGFMIAPLGLWSGFCRLIQQFSLKLARKTSREKEVYGANMLVINSLLFLLGILSLGFGISLFSENYPVWPFLLIALLSYPMVGKVFTFYFNLWAKWKQILGKPEQKEIIFKIDQFIFSLEKDLKGARFHEQETI</sequence>
<comment type="caution">
    <text evidence="3">The sequence shown here is derived from an EMBL/GenBank/DDBJ whole genome shotgun (WGS) entry which is preliminary data.</text>
</comment>
<dbReference type="SMART" id="SM00563">
    <property type="entry name" value="PlsC"/>
    <property type="match status" value="1"/>
</dbReference>
<evidence type="ECO:0000256" key="1">
    <source>
        <dbReference type="SAM" id="Phobius"/>
    </source>
</evidence>
<dbReference type="PANTHER" id="PTHR31605">
    <property type="entry name" value="GLYCEROL-3-PHOSPHATE O-ACYLTRANSFERASE 1"/>
    <property type="match status" value="1"/>
</dbReference>
<accession>A0AAN5AKU8</accession>
<keyword evidence="1" id="KW-0472">Membrane</keyword>
<dbReference type="EMBL" id="BQKE01000002">
    <property type="protein sequence ID" value="GJM62544.1"/>
    <property type="molecule type" value="Genomic_DNA"/>
</dbReference>
<dbReference type="AlphaFoldDB" id="A0AAN5AKU8"/>
<proteinExistence type="predicted"/>
<dbReference type="PANTHER" id="PTHR31605:SF0">
    <property type="entry name" value="GLYCEROL-3-PHOSPHATE O-ACYLTRANSFERASE 1"/>
    <property type="match status" value="1"/>
</dbReference>
<feature type="transmembrane region" description="Helical" evidence="1">
    <location>
        <begin position="287"/>
        <end position="306"/>
    </location>
</feature>
<dbReference type="SUPFAM" id="SSF69593">
    <property type="entry name" value="Glycerol-3-phosphate (1)-acyltransferase"/>
    <property type="match status" value="1"/>
</dbReference>